<evidence type="ECO:0000313" key="1">
    <source>
        <dbReference type="EMBL" id="OIQ70293.1"/>
    </source>
</evidence>
<comment type="caution">
    <text evidence="1">The sequence shown here is derived from an EMBL/GenBank/DDBJ whole genome shotgun (WGS) entry which is preliminary data.</text>
</comment>
<gene>
    <name evidence="1" type="ORF">GALL_480950</name>
</gene>
<name>A0A1J5Q343_9ZZZZ</name>
<dbReference type="EMBL" id="MLJW01004272">
    <property type="protein sequence ID" value="OIQ70293.1"/>
    <property type="molecule type" value="Genomic_DNA"/>
</dbReference>
<proteinExistence type="predicted"/>
<accession>A0A1J5Q343</accession>
<organism evidence="1">
    <name type="scientific">mine drainage metagenome</name>
    <dbReference type="NCBI Taxonomy" id="410659"/>
    <lineage>
        <taxon>unclassified sequences</taxon>
        <taxon>metagenomes</taxon>
        <taxon>ecological metagenomes</taxon>
    </lineage>
</organism>
<protein>
    <submittedName>
        <fullName evidence="1">Uncharacterized protein</fullName>
    </submittedName>
</protein>
<sequence>MGAVKIAQSMRVGRKVRRHPVQNQPDAGFMAARYQPAKATGIAKTRGGCIQADGLVTPGAVKWVLADWQQLQMGKAHVLGIGHQRVGQFVPAQPAVAVLGDAAPRPEVDFVNADGGIQRVGRPALL</sequence>
<dbReference type="AlphaFoldDB" id="A0A1J5Q343"/>
<reference evidence="1" key="1">
    <citation type="submission" date="2016-10" db="EMBL/GenBank/DDBJ databases">
        <title>Sequence of Gallionella enrichment culture.</title>
        <authorList>
            <person name="Poehlein A."/>
            <person name="Muehling M."/>
            <person name="Daniel R."/>
        </authorList>
    </citation>
    <scope>NUCLEOTIDE SEQUENCE</scope>
</reference>